<accession>A0A8K0TMQ8</accession>
<feature type="region of interest" description="Disordered" evidence="1">
    <location>
        <begin position="342"/>
        <end position="382"/>
    </location>
</feature>
<feature type="compositionally biased region" description="Basic and acidic residues" evidence="1">
    <location>
        <begin position="365"/>
        <end position="382"/>
    </location>
</feature>
<evidence type="ECO:0000313" key="2">
    <source>
        <dbReference type="EMBL" id="KAH7368020.1"/>
    </source>
</evidence>
<keyword evidence="3" id="KW-1185">Reference proteome</keyword>
<dbReference type="AlphaFoldDB" id="A0A8K0TMQ8"/>
<gene>
    <name evidence="2" type="ORF">B0T11DRAFT_276302</name>
</gene>
<evidence type="ECO:0000256" key="1">
    <source>
        <dbReference type="SAM" id="MobiDB-lite"/>
    </source>
</evidence>
<feature type="region of interest" description="Disordered" evidence="1">
    <location>
        <begin position="34"/>
        <end position="103"/>
    </location>
</feature>
<protein>
    <submittedName>
        <fullName evidence="2">Uncharacterized protein</fullName>
    </submittedName>
</protein>
<reference evidence="2" key="1">
    <citation type="journal article" date="2021" name="Nat. Commun.">
        <title>Genetic determinants of endophytism in the Arabidopsis root mycobiome.</title>
        <authorList>
            <person name="Mesny F."/>
            <person name="Miyauchi S."/>
            <person name="Thiergart T."/>
            <person name="Pickel B."/>
            <person name="Atanasova L."/>
            <person name="Karlsson M."/>
            <person name="Huettel B."/>
            <person name="Barry K.W."/>
            <person name="Haridas S."/>
            <person name="Chen C."/>
            <person name="Bauer D."/>
            <person name="Andreopoulos W."/>
            <person name="Pangilinan J."/>
            <person name="LaButti K."/>
            <person name="Riley R."/>
            <person name="Lipzen A."/>
            <person name="Clum A."/>
            <person name="Drula E."/>
            <person name="Henrissat B."/>
            <person name="Kohler A."/>
            <person name="Grigoriev I.V."/>
            <person name="Martin F.M."/>
            <person name="Hacquard S."/>
        </authorList>
    </citation>
    <scope>NUCLEOTIDE SEQUENCE</scope>
    <source>
        <strain evidence="2">MPI-CAGE-AT-0016</strain>
    </source>
</reference>
<dbReference type="EMBL" id="JAGPXD010000002">
    <property type="protein sequence ID" value="KAH7368020.1"/>
    <property type="molecule type" value="Genomic_DNA"/>
</dbReference>
<dbReference type="Proteomes" id="UP000813385">
    <property type="component" value="Unassembled WGS sequence"/>
</dbReference>
<organism evidence="2 3">
    <name type="scientific">Plectosphaerella cucumerina</name>
    <dbReference type="NCBI Taxonomy" id="40658"/>
    <lineage>
        <taxon>Eukaryota</taxon>
        <taxon>Fungi</taxon>
        <taxon>Dikarya</taxon>
        <taxon>Ascomycota</taxon>
        <taxon>Pezizomycotina</taxon>
        <taxon>Sordariomycetes</taxon>
        <taxon>Hypocreomycetidae</taxon>
        <taxon>Glomerellales</taxon>
        <taxon>Plectosphaerellaceae</taxon>
        <taxon>Plectosphaerella</taxon>
    </lineage>
</organism>
<comment type="caution">
    <text evidence="2">The sequence shown here is derived from an EMBL/GenBank/DDBJ whole genome shotgun (WGS) entry which is preliminary data.</text>
</comment>
<dbReference type="OrthoDB" id="3527108at2759"/>
<sequence>MRRPRRLLTLLVAIIVAYSLFTVLTNNSSYRRSAAEEEPDSFDNGDKSHAPKNNRPAPVPDRPEDPGARNGRPHPKYKPSPTDKPSPIQDPFPLLAKSTPPPIPEWNRAKPDLHKKYDIAFAPPLLVGFGRNWPMLLQTVVSYITAGWPAEQIYVIENTGVQASNKKGKLSLQNPFYLNYDQLKKLGVNVVQAPVLMTFAQLQNFYIHLANEHDWPFYFWSHMDVLALSFEDGEDGRPKYNETGYMTIYELALKALKEAVDTDDQWGLRFFAYDHLALVNRKAYEDVGGWDVMIPFYIGDCDMHSRLTMAGWSQRDAKAGIVTDVALALDDLLALYRVPGLKPSFTDPSPPPPEKGKKKGGKKGRRDETKEDERTEEEKLQEAELLKADQLKDIEDPLEKWKALKKTADDMFHHKHGNTGPLGRNTWQQGQHGGVGEPYYYPNDGLHEAIEIITEAGRQVYAKKWGHRGCDLIDGAGLELWDQWKVKQDWN</sequence>
<proteinExistence type="predicted"/>
<evidence type="ECO:0000313" key="3">
    <source>
        <dbReference type="Proteomes" id="UP000813385"/>
    </source>
</evidence>
<name>A0A8K0TMQ8_9PEZI</name>